<keyword evidence="3 6" id="KW-0812">Transmembrane</keyword>
<proteinExistence type="inferred from homology"/>
<gene>
    <name evidence="8" type="ORF">HMPREF0556_12152</name>
</gene>
<dbReference type="InterPro" id="IPR003838">
    <property type="entry name" value="ABC3_permease_C"/>
</dbReference>
<feature type="transmembrane region" description="Helical" evidence="6">
    <location>
        <begin position="199"/>
        <end position="216"/>
    </location>
</feature>
<dbReference type="GO" id="GO:0055085">
    <property type="term" value="P:transmembrane transport"/>
    <property type="evidence" value="ECO:0007669"/>
    <property type="project" value="UniProtKB-UniRule"/>
</dbReference>
<dbReference type="GO" id="GO:0005886">
    <property type="term" value="C:plasma membrane"/>
    <property type="evidence" value="ECO:0007669"/>
    <property type="project" value="UniProtKB-SubCell"/>
</dbReference>
<feature type="domain" description="ABC3 transporter permease C-terminal" evidence="7">
    <location>
        <begin position="61"/>
        <end position="177"/>
    </location>
</feature>
<dbReference type="HOGENOM" id="CLU_022800_2_1_9"/>
<feature type="transmembrane region" description="Helical" evidence="6">
    <location>
        <begin position="507"/>
        <end position="531"/>
    </location>
</feature>
<feature type="transmembrane region" description="Helical" evidence="6">
    <location>
        <begin position="290"/>
        <end position="313"/>
    </location>
</feature>
<feature type="transmembrane region" description="Helical" evidence="6">
    <location>
        <begin position="561"/>
        <end position="583"/>
    </location>
</feature>
<keyword evidence="5 6" id="KW-0472">Membrane</keyword>
<dbReference type="STRING" id="525367.HMPREF0556_12152"/>
<dbReference type="Pfam" id="PF02687">
    <property type="entry name" value="FtsX"/>
    <property type="match status" value="1"/>
</dbReference>
<feature type="transmembrane region" description="Helical" evidence="6">
    <location>
        <begin position="105"/>
        <end position="127"/>
    </location>
</feature>
<keyword evidence="6" id="KW-0813">Transport</keyword>
<accession>D7UYQ0</accession>
<keyword evidence="2 6" id="KW-1003">Cell membrane</keyword>
<dbReference type="EMBL" id="ACCR02000005">
    <property type="protein sequence ID" value="EFI83467.1"/>
    <property type="molecule type" value="Genomic_DNA"/>
</dbReference>
<dbReference type="PANTHER" id="PTHR46795">
    <property type="entry name" value="ABC TRANSPORTER PERMEASE-RELATED-RELATED"/>
    <property type="match status" value="1"/>
</dbReference>
<dbReference type="AlphaFoldDB" id="D7UYQ0"/>
<feature type="transmembrane region" description="Helical" evidence="6">
    <location>
        <begin position="147"/>
        <end position="170"/>
    </location>
</feature>
<evidence type="ECO:0000313" key="8">
    <source>
        <dbReference type="EMBL" id="EFI83467.1"/>
    </source>
</evidence>
<comment type="caution">
    <text evidence="8">The sequence shown here is derived from an EMBL/GenBank/DDBJ whole genome shotgun (WGS) entry which is preliminary data.</text>
</comment>
<comment type="subcellular location">
    <subcellularLocation>
        <location evidence="1 6">Cell membrane</location>
        <topology evidence="1 6">Multi-pass membrane protein</topology>
    </subcellularLocation>
</comment>
<evidence type="ECO:0000256" key="5">
    <source>
        <dbReference type="ARBA" id="ARBA00023136"/>
    </source>
</evidence>
<evidence type="ECO:0000259" key="7">
    <source>
        <dbReference type="Pfam" id="PF02687"/>
    </source>
</evidence>
<organism evidence="8 9">
    <name type="scientific">Listeria grayi DSM 20601</name>
    <dbReference type="NCBI Taxonomy" id="525367"/>
    <lineage>
        <taxon>Bacteria</taxon>
        <taxon>Bacillati</taxon>
        <taxon>Bacillota</taxon>
        <taxon>Bacilli</taxon>
        <taxon>Bacillales</taxon>
        <taxon>Listeriaceae</taxon>
        <taxon>Listeria</taxon>
    </lineage>
</organism>
<comment type="similarity">
    <text evidence="6">Belongs to the ABC-4 integral membrane protein family.</text>
</comment>
<reference evidence="8" key="1">
    <citation type="submission" date="2010-06" db="EMBL/GenBank/DDBJ databases">
        <authorList>
            <person name="Muzny D."/>
            <person name="Qin X."/>
            <person name="Buhay C."/>
            <person name="Dugan-Rocha S."/>
            <person name="Ding Y."/>
            <person name="Chen G."/>
            <person name="Hawes A."/>
            <person name="Holder M."/>
            <person name="Jhangiani S."/>
            <person name="Johnson A."/>
            <person name="Khan Z."/>
            <person name="Li Z."/>
            <person name="Liu W."/>
            <person name="Liu X."/>
            <person name="Perez L."/>
            <person name="Shen H."/>
            <person name="Wang Q."/>
            <person name="Watt J."/>
            <person name="Xi L."/>
            <person name="Xin Y."/>
            <person name="Zhou J."/>
            <person name="Deng J."/>
            <person name="Jiang H."/>
            <person name="Liu Y."/>
            <person name="Qu J."/>
            <person name="Song X.-Z."/>
            <person name="Zhang L."/>
            <person name="Villasana D."/>
            <person name="Johnson A."/>
            <person name="Liu J."/>
            <person name="Liyanage D."/>
            <person name="Lorensuhewa L."/>
            <person name="Robinson T."/>
            <person name="Song A."/>
            <person name="Song B.-B."/>
            <person name="Dinh H."/>
            <person name="Thornton R."/>
            <person name="Coyle M."/>
            <person name="Francisco L."/>
            <person name="Jackson L."/>
            <person name="Javaid M."/>
            <person name="Korchina V."/>
            <person name="Kovar C."/>
            <person name="Mata R."/>
            <person name="Mathew T."/>
            <person name="Ngo R."/>
            <person name="Nguyen L."/>
            <person name="Nguyen N."/>
            <person name="Okwuonu G."/>
            <person name="Ongeri F."/>
            <person name="Pham C."/>
            <person name="Simmons D."/>
            <person name="Wilczek-Boney K."/>
            <person name="Hale W."/>
            <person name="Jakkamsetti A."/>
            <person name="Pham P."/>
            <person name="Ruth R."/>
            <person name="San Lucas F."/>
            <person name="Warren J."/>
            <person name="Zhang J."/>
            <person name="Zhao Z."/>
            <person name="Zhou C."/>
            <person name="Zhu D."/>
            <person name="Lee S."/>
            <person name="Bess C."/>
            <person name="Blankenburg K."/>
            <person name="Forbes L."/>
            <person name="Fu Q."/>
            <person name="Gubbala S."/>
            <person name="Hirani K."/>
            <person name="Jayaseelan J.C."/>
            <person name="Lara F."/>
            <person name="Munidasa M."/>
            <person name="Palculict T."/>
            <person name="Patil S."/>
            <person name="Pu L.-L."/>
            <person name="Saada N."/>
            <person name="Tang L."/>
            <person name="Weissenberger G."/>
            <person name="Zhu Y."/>
            <person name="Hemphill L."/>
            <person name="Shang Y."/>
            <person name="Youmans B."/>
            <person name="Ayvaz T."/>
            <person name="Ross M."/>
            <person name="Santibanez J."/>
            <person name="Aqrawi P."/>
            <person name="Gross S."/>
            <person name="Joshi V."/>
            <person name="Fowler G."/>
            <person name="Nazareth L."/>
            <person name="Reid J."/>
            <person name="Worley K."/>
            <person name="Petrosino J."/>
            <person name="Highlander S."/>
            <person name="Gibbs R."/>
        </authorList>
    </citation>
    <scope>NUCLEOTIDE SEQUENCE [LARGE SCALE GENOMIC DNA]</scope>
    <source>
        <strain evidence="8">DSM 20601</strain>
    </source>
</reference>
<dbReference type="eggNOG" id="COG0577">
    <property type="taxonomic scope" value="Bacteria"/>
</dbReference>
<feature type="transmembrane region" description="Helical" evidence="6">
    <location>
        <begin position="236"/>
        <end position="260"/>
    </location>
</feature>
<dbReference type="Proteomes" id="UP000010119">
    <property type="component" value="Unassembled WGS sequence"/>
</dbReference>
<feature type="transmembrane region" description="Helical" evidence="6">
    <location>
        <begin position="595"/>
        <end position="616"/>
    </location>
</feature>
<evidence type="ECO:0000256" key="6">
    <source>
        <dbReference type="PIRNR" id="PIRNR018968"/>
    </source>
</evidence>
<evidence type="ECO:0000256" key="2">
    <source>
        <dbReference type="ARBA" id="ARBA00022475"/>
    </source>
</evidence>
<evidence type="ECO:0000256" key="3">
    <source>
        <dbReference type="ARBA" id="ARBA00022692"/>
    </source>
</evidence>
<name>D7UYQ0_LISGR</name>
<keyword evidence="4 6" id="KW-1133">Transmembrane helix</keyword>
<keyword evidence="9" id="KW-1185">Reference proteome</keyword>
<feature type="transmembrane region" description="Helical" evidence="6">
    <location>
        <begin position="18"/>
        <end position="37"/>
    </location>
</feature>
<dbReference type="InterPro" id="IPR052536">
    <property type="entry name" value="ABC-4_Integral_Memb_Prot"/>
</dbReference>
<evidence type="ECO:0000313" key="9">
    <source>
        <dbReference type="Proteomes" id="UP000010119"/>
    </source>
</evidence>
<dbReference type="PIRSF" id="PIRSF018968">
    <property type="entry name" value="ABC_permease_BceB"/>
    <property type="match status" value="1"/>
</dbReference>
<dbReference type="RefSeq" id="WP_003755460.1">
    <property type="nucleotide sequence ID" value="NZ_GL538352.1"/>
</dbReference>
<dbReference type="PANTHER" id="PTHR46795:SF3">
    <property type="entry name" value="ABC TRANSPORTER PERMEASE"/>
    <property type="match status" value="1"/>
</dbReference>
<evidence type="ECO:0000256" key="1">
    <source>
        <dbReference type="ARBA" id="ARBA00004651"/>
    </source>
</evidence>
<protein>
    <submittedName>
        <fullName evidence="8">Efflux ABC transporter, permease protein</fullName>
    </submittedName>
</protein>
<dbReference type="InterPro" id="IPR027022">
    <property type="entry name" value="ABC_permease_BceB-typ"/>
</dbReference>
<sequence>MTLFTLAKRNVSRNFSQYFLYMLSMVVSIAIYFTFVALKYSDSVAQKMTTSTKVSALMGGASVILLIFVAIFIFYSNSFFLKKRKKEVALYALLGLRKRQIGKMLFFENLLIGLIALIIGTALGFLFSKGFAMLLLVFIHSSETVSFTFSLTAVLQTALVFFLLFFITSLQGYRLIYRFKLIELFHAEGKGESMPKPSLWLALIAILSIAAGYYLALENILTSKWWELFGMLTTPLLILVLVIAGTFLLFHSLVGYFFIYMKKAPALLWKNLRLITISQLAYRIRANARILTIIAVLSATTITAGGAIFGIYYNTTSSVKKADPNTLMFTANAALNKHADAILKHPTYDMIIPVVEAKFEAKSINQNAEDERILPVMAVSNYNQLAGKQHKPRLQLTKNNGLMLDSAYDKRFSPDYTNKTITSKNQTIKLQGFRTKTVLNAISGSNAVIVSDTAFKEFQAKHQTTFIRLIQDPLLKADDTKKLHSFITAKTLFSSQPEDIQSSFEGIGVMLFIGSFLGIVFLIAMGSIIYFKVLTEAEADKEQYLMLFKLGNNIQALRKTIAAQIAAFFVIPLIIGLAHSAIALKAFSALLGVQLFLPIMLWMIAFTVIYILYYFATVHAYMKVIKQTIRTEAI</sequence>
<evidence type="ECO:0000256" key="4">
    <source>
        <dbReference type="ARBA" id="ARBA00022989"/>
    </source>
</evidence>
<feature type="transmembrane region" description="Helical" evidence="6">
    <location>
        <begin position="57"/>
        <end position="76"/>
    </location>
</feature>